<dbReference type="GeneID" id="109690846"/>
<accession>A0A8B7V5H4</accession>
<evidence type="ECO:0000313" key="1">
    <source>
        <dbReference type="Proteomes" id="UP001732720"/>
    </source>
</evidence>
<reference evidence="2" key="1">
    <citation type="submission" date="2025-08" db="UniProtKB">
        <authorList>
            <consortium name="RefSeq"/>
        </authorList>
    </citation>
    <scope>IDENTIFICATION</scope>
    <source>
        <tissue evidence="2">Leukocyte</tissue>
    </source>
</reference>
<protein>
    <submittedName>
        <fullName evidence="2">Neuromedin-S</fullName>
    </submittedName>
</protein>
<dbReference type="AlphaFoldDB" id="A0A8B7V5H4"/>
<sequence length="191" mass="21779">MDPCCENLQISDIWCLFFNPLHSLEGDAKPLSYQGTSVASKEKPDSEDETPSSPVPSILAIYCFCMFQIPSSGFCQPLVNPPDGLDIVRLQQLAYYLNQQATLSNQPKDNQDIYKRFLFHYSRTQEPAHPVKTGFPPVHPLMRLAAKLANRRMKRFLQGDSGDTVVDFTKKVCKRWRVQGSTWTWATLQHL</sequence>
<evidence type="ECO:0000313" key="2">
    <source>
        <dbReference type="RefSeq" id="XP_020026010.1"/>
    </source>
</evidence>
<dbReference type="RefSeq" id="XP_020026010.1">
    <property type="nucleotide sequence ID" value="XM_020170421.1"/>
</dbReference>
<dbReference type="PANTHER" id="PTHR32414:SF2">
    <property type="entry name" value="NEUROMEDIN-S"/>
    <property type="match status" value="1"/>
</dbReference>
<dbReference type="PANTHER" id="PTHR32414">
    <property type="entry name" value="NEUROMEDIN-S"/>
    <property type="match status" value="1"/>
</dbReference>
<gene>
    <name evidence="2" type="primary">Nms</name>
</gene>
<keyword evidence="1" id="KW-1185">Reference proteome</keyword>
<dbReference type="Proteomes" id="UP001732720">
    <property type="component" value="Chromosome 12"/>
</dbReference>
<dbReference type="KEGG" id="ccan:109690846"/>
<dbReference type="CTD" id="129521"/>
<name>A0A8B7V5H4_CASCN</name>
<dbReference type="InterPro" id="IPR043253">
    <property type="entry name" value="NmS"/>
</dbReference>
<organism evidence="2">
    <name type="scientific">Castor canadensis</name>
    <name type="common">American beaver</name>
    <dbReference type="NCBI Taxonomy" id="51338"/>
    <lineage>
        <taxon>Eukaryota</taxon>
        <taxon>Metazoa</taxon>
        <taxon>Chordata</taxon>
        <taxon>Craniata</taxon>
        <taxon>Vertebrata</taxon>
        <taxon>Euteleostomi</taxon>
        <taxon>Mammalia</taxon>
        <taxon>Eutheria</taxon>
        <taxon>Euarchontoglires</taxon>
        <taxon>Glires</taxon>
        <taxon>Rodentia</taxon>
        <taxon>Castorimorpha</taxon>
        <taxon>Castoridae</taxon>
        <taxon>Castor</taxon>
    </lineage>
</organism>
<proteinExistence type="predicted"/>
<dbReference type="OrthoDB" id="9940794at2759"/>